<dbReference type="CDD" id="cd22829">
    <property type="entry name" value="Gal_Rha_Lectin_EVA1_EVA1C_rpt2"/>
    <property type="match status" value="1"/>
</dbReference>
<feature type="domain" description="SUEL-type lectin" evidence="3">
    <location>
        <begin position="177"/>
        <end position="282"/>
    </location>
</feature>
<dbReference type="Proteomes" id="UP000821866">
    <property type="component" value="Chromosome 7"/>
</dbReference>
<feature type="domain" description="SUEL-type lectin" evidence="3">
    <location>
        <begin position="291"/>
        <end position="383"/>
    </location>
</feature>
<dbReference type="InterPro" id="IPR000922">
    <property type="entry name" value="Lectin_gal-bd_dom"/>
</dbReference>
<evidence type="ECO:0000256" key="2">
    <source>
        <dbReference type="SAM" id="Phobius"/>
    </source>
</evidence>
<proteinExistence type="predicted"/>
<protein>
    <recommendedName>
        <fullName evidence="3">SUEL-type lectin domain-containing protein</fullName>
    </recommendedName>
</protein>
<dbReference type="Gene3D" id="2.60.120.740">
    <property type="match status" value="2"/>
</dbReference>
<comment type="caution">
    <text evidence="4">The sequence shown here is derived from an EMBL/GenBank/DDBJ whole genome shotgun (WGS) entry which is preliminary data.</text>
</comment>
<evidence type="ECO:0000313" key="4">
    <source>
        <dbReference type="EMBL" id="KAH8021702.1"/>
    </source>
</evidence>
<dbReference type="EMBL" id="JABSTU010000009">
    <property type="protein sequence ID" value="KAH8021702.1"/>
    <property type="molecule type" value="Genomic_DNA"/>
</dbReference>
<evidence type="ECO:0000313" key="5">
    <source>
        <dbReference type="Proteomes" id="UP000821866"/>
    </source>
</evidence>
<keyword evidence="5" id="KW-1185">Reference proteome</keyword>
<gene>
    <name evidence="4" type="ORF">HPB51_016366</name>
</gene>
<reference evidence="4" key="1">
    <citation type="journal article" date="2020" name="Cell">
        <title>Large-Scale Comparative Analyses of Tick Genomes Elucidate Their Genetic Diversity and Vector Capacities.</title>
        <authorList>
            <consortium name="Tick Genome and Microbiome Consortium (TIGMIC)"/>
            <person name="Jia N."/>
            <person name="Wang J."/>
            <person name="Shi W."/>
            <person name="Du L."/>
            <person name="Sun Y."/>
            <person name="Zhan W."/>
            <person name="Jiang J.F."/>
            <person name="Wang Q."/>
            <person name="Zhang B."/>
            <person name="Ji P."/>
            <person name="Bell-Sakyi L."/>
            <person name="Cui X.M."/>
            <person name="Yuan T.T."/>
            <person name="Jiang B.G."/>
            <person name="Yang W.F."/>
            <person name="Lam T.T."/>
            <person name="Chang Q.C."/>
            <person name="Ding S.J."/>
            <person name="Wang X.J."/>
            <person name="Zhu J.G."/>
            <person name="Ruan X.D."/>
            <person name="Zhao L."/>
            <person name="Wei J.T."/>
            <person name="Ye R.Z."/>
            <person name="Que T.C."/>
            <person name="Du C.H."/>
            <person name="Zhou Y.H."/>
            <person name="Cheng J.X."/>
            <person name="Dai P.F."/>
            <person name="Guo W.B."/>
            <person name="Han X.H."/>
            <person name="Huang E.J."/>
            <person name="Li L.F."/>
            <person name="Wei W."/>
            <person name="Gao Y.C."/>
            <person name="Liu J.Z."/>
            <person name="Shao H.Z."/>
            <person name="Wang X."/>
            <person name="Wang C.C."/>
            <person name="Yang T.C."/>
            <person name="Huo Q.B."/>
            <person name="Li W."/>
            <person name="Chen H.Y."/>
            <person name="Chen S.E."/>
            <person name="Zhou L.G."/>
            <person name="Ni X.B."/>
            <person name="Tian J.H."/>
            <person name="Sheng Y."/>
            <person name="Liu T."/>
            <person name="Pan Y.S."/>
            <person name="Xia L.Y."/>
            <person name="Li J."/>
            <person name="Zhao F."/>
            <person name="Cao W.C."/>
        </authorList>
    </citation>
    <scope>NUCLEOTIDE SEQUENCE</scope>
    <source>
        <strain evidence="4">Rmic-2018</strain>
    </source>
</reference>
<keyword evidence="2" id="KW-1133">Transmembrane helix</keyword>
<feature type="transmembrane region" description="Helical" evidence="2">
    <location>
        <begin position="498"/>
        <end position="523"/>
    </location>
</feature>
<evidence type="ECO:0000256" key="1">
    <source>
        <dbReference type="SAM" id="MobiDB-lite"/>
    </source>
</evidence>
<dbReference type="PROSITE" id="PS50228">
    <property type="entry name" value="SUEL_LECTIN"/>
    <property type="match status" value="2"/>
</dbReference>
<dbReference type="InterPro" id="IPR043159">
    <property type="entry name" value="Lectin_gal-bd_sf"/>
</dbReference>
<sequence>MSSAHAPHMDDARRVRGDKRISADVSDPAFRGRPNWHLHVLLRAAGVGSGGDGKAVVAADVSYLTTNWADVVFGCRHLDAELAAFAAGPHCSVSIVQATGTPKSVAVKQCLRCSTAHPKVARSIPAAAVAFRWRRCAGDADCPRLRNKFFVVSGTGGFDAHVNALLSGTLKTFQKFACDGQELQLRCFRNTSISISVAQYGRSVPYHMLCPPPTHDEGGAASAKPAQEYNGSVECIAKEALRVVEAACREKEECTVKTDAKSFMVDPCPGVHKYAEVAYKCRPTTFSNRIVCENDVLNLRCHKNLRIVIYSANFGGTEKGVPECPQRQDVKLSDCQVSYATETVLTTCHGRRKCTVAADMGTFGNPSCHKDSRLFLKVVYTCVPKEILKDLDIGGSDSAKDKLDEDEEGYVEEARYQPSTFSPAGDPYASAKPLPARPMDRNALPVAPNKKNDVQSDRTAEDEKHVNCTLGGNGHRAVGFVTEWVAAYKFIQANKEKFILYVTLSVGCGVVAFLVVLSARLYVQRRRDRQRAKAKCSEPLSCSFDDSDGGGGGDQFDVTGGRHAHTIEVVRYANRSGMRRQDSDTHPRAPMSRSMNNYYYS</sequence>
<feature type="region of interest" description="Disordered" evidence="1">
    <location>
        <begin position="439"/>
        <end position="461"/>
    </location>
</feature>
<dbReference type="AlphaFoldDB" id="A0A9J6DIF5"/>
<evidence type="ECO:0000259" key="3">
    <source>
        <dbReference type="PROSITE" id="PS50228"/>
    </source>
</evidence>
<dbReference type="PANTHER" id="PTHR46780">
    <property type="entry name" value="PROTEIN EVA-1"/>
    <property type="match status" value="1"/>
</dbReference>
<feature type="compositionally biased region" description="Basic and acidic residues" evidence="1">
    <location>
        <begin position="450"/>
        <end position="461"/>
    </location>
</feature>
<dbReference type="CDD" id="cd22828">
    <property type="entry name" value="Gal_Rha_Lectin_EVA1_EVA1C_rpt1"/>
    <property type="match status" value="1"/>
</dbReference>
<name>A0A9J6DIF5_RHIMP</name>
<dbReference type="Pfam" id="PF02140">
    <property type="entry name" value="SUEL_Lectin"/>
    <property type="match status" value="2"/>
</dbReference>
<dbReference type="GO" id="GO:0030246">
    <property type="term" value="F:carbohydrate binding"/>
    <property type="evidence" value="ECO:0007669"/>
    <property type="project" value="InterPro"/>
</dbReference>
<keyword evidence="2" id="KW-0472">Membrane</keyword>
<keyword evidence="2" id="KW-0812">Transmembrane</keyword>
<feature type="region of interest" description="Disordered" evidence="1">
    <location>
        <begin position="576"/>
        <end position="601"/>
    </location>
</feature>
<dbReference type="VEuPathDB" id="VectorBase:LOC119174508"/>
<reference evidence="4" key="2">
    <citation type="submission" date="2021-09" db="EMBL/GenBank/DDBJ databases">
        <authorList>
            <person name="Jia N."/>
            <person name="Wang J."/>
            <person name="Shi W."/>
            <person name="Du L."/>
            <person name="Sun Y."/>
            <person name="Zhan W."/>
            <person name="Jiang J."/>
            <person name="Wang Q."/>
            <person name="Zhang B."/>
            <person name="Ji P."/>
            <person name="Sakyi L.B."/>
            <person name="Cui X."/>
            <person name="Yuan T."/>
            <person name="Jiang B."/>
            <person name="Yang W."/>
            <person name="Lam T.T.-Y."/>
            <person name="Chang Q."/>
            <person name="Ding S."/>
            <person name="Wang X."/>
            <person name="Zhu J."/>
            <person name="Ruan X."/>
            <person name="Zhao L."/>
            <person name="Wei J."/>
            <person name="Que T."/>
            <person name="Du C."/>
            <person name="Cheng J."/>
            <person name="Dai P."/>
            <person name="Han X."/>
            <person name="Huang E."/>
            <person name="Gao Y."/>
            <person name="Liu J."/>
            <person name="Shao H."/>
            <person name="Ye R."/>
            <person name="Li L."/>
            <person name="Wei W."/>
            <person name="Wang X."/>
            <person name="Wang C."/>
            <person name="Huo Q."/>
            <person name="Li W."/>
            <person name="Guo W."/>
            <person name="Chen H."/>
            <person name="Chen S."/>
            <person name="Zhou L."/>
            <person name="Zhou L."/>
            <person name="Ni X."/>
            <person name="Tian J."/>
            <person name="Zhou Y."/>
            <person name="Sheng Y."/>
            <person name="Liu T."/>
            <person name="Pan Y."/>
            <person name="Xia L."/>
            <person name="Li J."/>
            <person name="Zhao F."/>
            <person name="Cao W."/>
        </authorList>
    </citation>
    <scope>NUCLEOTIDE SEQUENCE</scope>
    <source>
        <strain evidence="4">Rmic-2018</strain>
        <tissue evidence="4">Larvae</tissue>
    </source>
</reference>
<organism evidence="4 5">
    <name type="scientific">Rhipicephalus microplus</name>
    <name type="common">Cattle tick</name>
    <name type="synonym">Boophilus microplus</name>
    <dbReference type="NCBI Taxonomy" id="6941"/>
    <lineage>
        <taxon>Eukaryota</taxon>
        <taxon>Metazoa</taxon>
        <taxon>Ecdysozoa</taxon>
        <taxon>Arthropoda</taxon>
        <taxon>Chelicerata</taxon>
        <taxon>Arachnida</taxon>
        <taxon>Acari</taxon>
        <taxon>Parasitiformes</taxon>
        <taxon>Ixodida</taxon>
        <taxon>Ixodoidea</taxon>
        <taxon>Ixodidae</taxon>
        <taxon>Rhipicephalinae</taxon>
        <taxon>Rhipicephalus</taxon>
        <taxon>Boophilus</taxon>
    </lineage>
</organism>
<accession>A0A9J6DIF5</accession>